<dbReference type="PANTHER" id="PTHR11669:SF8">
    <property type="entry name" value="DNA POLYMERASE III SUBUNIT DELTA"/>
    <property type="match status" value="1"/>
</dbReference>
<dbReference type="GO" id="GO:0006261">
    <property type="term" value="P:DNA-templated DNA replication"/>
    <property type="evidence" value="ECO:0007669"/>
    <property type="project" value="TreeGrafter"/>
</dbReference>
<dbReference type="Gene3D" id="3.40.50.300">
    <property type="entry name" value="P-loop containing nucleotide triphosphate hydrolases"/>
    <property type="match status" value="1"/>
</dbReference>
<dbReference type="FunFam" id="3.40.50.300:FF:001255">
    <property type="entry name" value="DNA polymerase III subunit delta"/>
    <property type="match status" value="1"/>
</dbReference>
<dbReference type="PANTHER" id="PTHR11669">
    <property type="entry name" value="REPLICATION FACTOR C / DNA POLYMERASE III GAMMA-TAU SUBUNIT"/>
    <property type="match status" value="1"/>
</dbReference>
<protein>
    <submittedName>
        <fullName evidence="1">DNA polymerase-3 subunit delta</fullName>
        <ecNumber evidence="1">2.7.7.7</ecNumber>
    </submittedName>
</protein>
<keyword evidence="2" id="KW-1185">Reference proteome</keyword>
<dbReference type="InterPro" id="IPR004622">
    <property type="entry name" value="DNA_pol_HolB"/>
</dbReference>
<gene>
    <name evidence="1" type="ORF">HNQ81_000591</name>
</gene>
<comment type="caution">
    <text evidence="1">The sequence shown here is derived from an EMBL/GenBank/DDBJ whole genome shotgun (WGS) entry which is preliminary data.</text>
</comment>
<keyword evidence="1" id="KW-0808">Transferase</keyword>
<name>A0A840V101_9BACT</name>
<dbReference type="GO" id="GO:0003887">
    <property type="term" value="F:DNA-directed DNA polymerase activity"/>
    <property type="evidence" value="ECO:0007669"/>
    <property type="project" value="UniProtKB-EC"/>
</dbReference>
<dbReference type="InterPro" id="IPR050238">
    <property type="entry name" value="DNA_Rep/Repair_Clamp_Loader"/>
</dbReference>
<dbReference type="SUPFAM" id="SSF52540">
    <property type="entry name" value="P-loop containing nucleoside triphosphate hydrolases"/>
    <property type="match status" value="1"/>
</dbReference>
<reference evidence="1 2" key="1">
    <citation type="submission" date="2020-08" db="EMBL/GenBank/DDBJ databases">
        <title>Genomic Encyclopedia of Type Strains, Phase IV (KMG-IV): sequencing the most valuable type-strain genomes for metagenomic binning, comparative biology and taxonomic classification.</title>
        <authorList>
            <person name="Goeker M."/>
        </authorList>
    </citation>
    <scope>NUCLEOTIDE SEQUENCE [LARGE SCALE GENOMIC DNA]</scope>
    <source>
        <strain evidence="1 2">DSM 28570</strain>
    </source>
</reference>
<accession>A0A840V101</accession>
<dbReference type="EC" id="2.7.7.7" evidence="1"/>
<sequence>MSGTGTAFSGLLGQEKAKKLIRRALSSERMPHAFLFRGPEGVGKQLFAREMAAAVNCRSRERERPCGACSSCRKFRSGSHPDFMVVSPDKGAIKIEQVRQTSLALSYPPYESQTRVVLIEDVHGMRAEAANCLLKTLEEPPPDNLLILTADSSREILPTLASRCQLVPFYSLSQRQTVEVLLGCDAGLDQDTAELVARLAEGSPGRARLFLQTEMIAVMRKVTAVLSDPSLHPDRDTGALLQAAGIMADSKENLPSLLGLLRLWLRDRLMLVCGLSDRSGRPEGGGYGTGRDRVNNWSLPRFFDTLETITAAERQLARNCNRHLVCEVLLFKLSAPFNGSEVE</sequence>
<dbReference type="RefSeq" id="WP_183348145.1">
    <property type="nucleotide sequence ID" value="NZ_JACHEO010000002.1"/>
</dbReference>
<dbReference type="NCBIfam" id="TIGR00678">
    <property type="entry name" value="holB"/>
    <property type="match status" value="1"/>
</dbReference>
<dbReference type="EMBL" id="JACHEO010000002">
    <property type="protein sequence ID" value="MBB5346881.1"/>
    <property type="molecule type" value="Genomic_DNA"/>
</dbReference>
<dbReference type="Pfam" id="PF13177">
    <property type="entry name" value="DNA_pol3_delta2"/>
    <property type="match status" value="1"/>
</dbReference>
<evidence type="ECO:0000313" key="1">
    <source>
        <dbReference type="EMBL" id="MBB5346881.1"/>
    </source>
</evidence>
<dbReference type="InterPro" id="IPR027417">
    <property type="entry name" value="P-loop_NTPase"/>
</dbReference>
<proteinExistence type="predicted"/>
<dbReference type="AlphaFoldDB" id="A0A840V101"/>
<evidence type="ECO:0000313" key="2">
    <source>
        <dbReference type="Proteomes" id="UP000539642"/>
    </source>
</evidence>
<keyword evidence="1" id="KW-0548">Nucleotidyltransferase</keyword>
<dbReference type="GO" id="GO:0008408">
    <property type="term" value="F:3'-5' exonuclease activity"/>
    <property type="evidence" value="ECO:0007669"/>
    <property type="project" value="InterPro"/>
</dbReference>
<organism evidence="1 2">
    <name type="scientific">Desulfoprunum benzoelyticum</name>
    <dbReference type="NCBI Taxonomy" id="1506996"/>
    <lineage>
        <taxon>Bacteria</taxon>
        <taxon>Pseudomonadati</taxon>
        <taxon>Thermodesulfobacteriota</taxon>
        <taxon>Desulfobulbia</taxon>
        <taxon>Desulfobulbales</taxon>
        <taxon>Desulfobulbaceae</taxon>
        <taxon>Desulfoprunum</taxon>
    </lineage>
</organism>
<dbReference type="Proteomes" id="UP000539642">
    <property type="component" value="Unassembled WGS sequence"/>
</dbReference>